<dbReference type="PRINTS" id="PR00099">
    <property type="entry name" value="CPSGATASE"/>
</dbReference>
<feature type="active site" evidence="8">
    <location>
        <position position="356"/>
    </location>
</feature>
<feature type="binding site" evidence="8">
    <location>
        <position position="274"/>
    </location>
    <ligand>
        <name>L-glutamine</name>
        <dbReference type="ChEBI" id="CHEBI:58359"/>
    </ligand>
</feature>
<sequence length="377" mass="42280">MELFDVSVYFENGLFLRAKGFGVRATSVGEVVFNTSLTGYQEIISDSSYAGQFVVFCMPEIGIVGCNPQDMESKKCAAKGIFVRHIDDFKSNFRATQTLDSFLKEQNVIGICNIDTRSIVKMLRNNGALHAIVSSEIHDIETLKTHLKNAKKIHEIDYIKQVSTSESYIHKQGIFDFGKFDYADIDTKKKKKKVVTIDFGVKRNILNELSNAGLIVEVVPQDFDAQQLVERYKKGEIDGVFLSNGPGDPAFLSEIIEKIKVLIESKMPIFAICLGHQLLSNAFGHPTYKLKFGQHGGNHPVKNLQTNTLEITSQNHNYNVPESIAEVAIITHRNLFDNTIEGVKYKDYPIFSLQHHPEASPGPKEASAIFREFVESL</sequence>
<dbReference type="Pfam" id="PF00117">
    <property type="entry name" value="GATase"/>
    <property type="match status" value="1"/>
</dbReference>
<feature type="active site" evidence="8">
    <location>
        <position position="358"/>
    </location>
</feature>
<dbReference type="HAMAP" id="MF_01209">
    <property type="entry name" value="CPSase_S_chain"/>
    <property type="match status" value="1"/>
</dbReference>
<dbReference type="RefSeq" id="WP_034571181.1">
    <property type="nucleotide sequence ID" value="NZ_JRMP02000005.1"/>
</dbReference>
<comment type="similarity">
    <text evidence="2 8">Belongs to the CarA family.</text>
</comment>
<dbReference type="SMART" id="SM01097">
    <property type="entry name" value="CPSase_sm_chain"/>
    <property type="match status" value="1"/>
</dbReference>
<evidence type="ECO:0000313" key="11">
    <source>
        <dbReference type="EMBL" id="TLD94768.1"/>
    </source>
</evidence>
<dbReference type="GO" id="GO:0006207">
    <property type="term" value="P:'de novo' pyrimidine nucleobase biosynthetic process"/>
    <property type="evidence" value="ECO:0007669"/>
    <property type="project" value="InterPro"/>
</dbReference>
<dbReference type="SUPFAM" id="SSF52021">
    <property type="entry name" value="Carbamoyl phosphate synthetase, small subunit N-terminal domain"/>
    <property type="match status" value="1"/>
</dbReference>
<dbReference type="InterPro" id="IPR002474">
    <property type="entry name" value="CarbamoylP_synth_ssu_N"/>
</dbReference>
<dbReference type="InterPro" id="IPR006274">
    <property type="entry name" value="CarbamoylP_synth_ssu"/>
</dbReference>
<comment type="caution">
    <text evidence="11">The sequence shown here is derived from an EMBL/GenBank/DDBJ whole genome shotgun (WGS) entry which is preliminary data.</text>
</comment>
<dbReference type="Proteomes" id="UP000477070">
    <property type="component" value="Unassembled WGS sequence"/>
</dbReference>
<dbReference type="PRINTS" id="PR00096">
    <property type="entry name" value="GATASE"/>
</dbReference>
<evidence type="ECO:0000256" key="2">
    <source>
        <dbReference type="ARBA" id="ARBA00007800"/>
    </source>
</evidence>
<keyword evidence="12" id="KW-1185">Reference proteome</keyword>
<comment type="pathway">
    <text evidence="8">Pyrimidine metabolism; UMP biosynthesis via de novo pathway; (S)-dihydroorotate from bicarbonate: step 1/3.</text>
</comment>
<keyword evidence="5 8" id="KW-0067">ATP-binding</keyword>
<reference evidence="10 13" key="4">
    <citation type="submission" date="2019-12" db="EMBL/GenBank/DDBJ databases">
        <title>Multi-Generational Helicobacter saguini Isolates.</title>
        <authorList>
            <person name="Mannion A."/>
            <person name="Shen Z."/>
            <person name="Fox J.G."/>
        </authorList>
    </citation>
    <scope>NUCLEOTIDE SEQUENCE [LARGE SCALE GENOMIC DNA]</scope>
    <source>
        <strain evidence="10">16-048</strain>
        <strain evidence="13">16-048 (F4)</strain>
    </source>
</reference>
<gene>
    <name evidence="8 10" type="primary">carA</name>
    <name evidence="10" type="ORF">DCO61_11410</name>
    <name evidence="11" type="ORF">LS64_004485</name>
</gene>
<feature type="binding site" evidence="8">
    <location>
        <position position="48"/>
    </location>
    <ligand>
        <name>L-glutamine</name>
        <dbReference type="ChEBI" id="CHEBI:58359"/>
    </ligand>
</feature>
<comment type="catalytic activity">
    <reaction evidence="8">
        <text>L-glutamine + H2O = L-glutamate + NH4(+)</text>
        <dbReference type="Rhea" id="RHEA:15889"/>
        <dbReference type="ChEBI" id="CHEBI:15377"/>
        <dbReference type="ChEBI" id="CHEBI:28938"/>
        <dbReference type="ChEBI" id="CHEBI:29985"/>
        <dbReference type="ChEBI" id="CHEBI:58359"/>
    </reaction>
</comment>
<organism evidence="11 12">
    <name type="scientific">Helicobacter saguini</name>
    <dbReference type="NCBI Taxonomy" id="1548018"/>
    <lineage>
        <taxon>Bacteria</taxon>
        <taxon>Pseudomonadati</taxon>
        <taxon>Campylobacterota</taxon>
        <taxon>Epsilonproteobacteria</taxon>
        <taxon>Campylobacterales</taxon>
        <taxon>Helicobacteraceae</taxon>
        <taxon>Helicobacter</taxon>
    </lineage>
</organism>
<comment type="subunit">
    <text evidence="8">Composed of two chains; the small (or glutamine) chain promotes the hydrolysis of glutamine to ammonia, which is used by the large (or ammonia) chain to synthesize carbamoyl phosphate. Tetramer of heterodimers (alpha,beta)4.</text>
</comment>
<keyword evidence="8" id="KW-0028">Amino-acid biosynthesis</keyword>
<dbReference type="Pfam" id="PF00988">
    <property type="entry name" value="CPSase_sm_chain"/>
    <property type="match status" value="1"/>
</dbReference>
<dbReference type="InterPro" id="IPR050472">
    <property type="entry name" value="Anth_synth/Amidotransfase"/>
</dbReference>
<feature type="domain" description="Carbamoyl-phosphate synthase small subunit N-terminal" evidence="9">
    <location>
        <begin position="4"/>
        <end position="134"/>
    </location>
</feature>
<feature type="binding site" evidence="8">
    <location>
        <position position="247"/>
    </location>
    <ligand>
        <name>L-glutamine</name>
        <dbReference type="ChEBI" id="CHEBI:58359"/>
    </ligand>
</feature>
<evidence type="ECO:0000256" key="1">
    <source>
        <dbReference type="ARBA" id="ARBA00005077"/>
    </source>
</evidence>
<feature type="region of interest" description="CPSase" evidence="8">
    <location>
        <begin position="1"/>
        <end position="192"/>
    </location>
</feature>
<dbReference type="NCBIfam" id="TIGR01368">
    <property type="entry name" value="CPSaseIIsmall"/>
    <property type="match status" value="1"/>
</dbReference>
<protein>
    <recommendedName>
        <fullName evidence="8">Carbamoyl phosphate synthase small chain</fullName>
        <ecNumber evidence="8">6.3.5.5</ecNumber>
    </recommendedName>
    <alternativeName>
        <fullName evidence="8">Carbamoyl phosphate synthetase glutamine chain</fullName>
    </alternativeName>
</protein>
<comment type="catalytic activity">
    <reaction evidence="7 8">
        <text>hydrogencarbonate + L-glutamine + 2 ATP + H2O = carbamoyl phosphate + L-glutamate + 2 ADP + phosphate + 2 H(+)</text>
        <dbReference type="Rhea" id="RHEA:18633"/>
        <dbReference type="ChEBI" id="CHEBI:15377"/>
        <dbReference type="ChEBI" id="CHEBI:15378"/>
        <dbReference type="ChEBI" id="CHEBI:17544"/>
        <dbReference type="ChEBI" id="CHEBI:29985"/>
        <dbReference type="ChEBI" id="CHEBI:30616"/>
        <dbReference type="ChEBI" id="CHEBI:43474"/>
        <dbReference type="ChEBI" id="CHEBI:58228"/>
        <dbReference type="ChEBI" id="CHEBI:58359"/>
        <dbReference type="ChEBI" id="CHEBI:456216"/>
        <dbReference type="EC" id="6.3.5.5"/>
    </reaction>
</comment>
<feature type="binding site" evidence="8">
    <location>
        <position position="277"/>
    </location>
    <ligand>
        <name>L-glutamine</name>
        <dbReference type="ChEBI" id="CHEBI:58359"/>
    </ligand>
</feature>
<feature type="binding site" evidence="8">
    <location>
        <position position="315"/>
    </location>
    <ligand>
        <name>L-glutamine</name>
        <dbReference type="ChEBI" id="CHEBI:58359"/>
    </ligand>
</feature>
<comment type="caution">
    <text evidence="8">Lacks conserved residue(s) required for the propagation of feature annotation.</text>
</comment>
<dbReference type="EMBL" id="QBIU01000002">
    <property type="protein sequence ID" value="MWV70579.1"/>
    <property type="molecule type" value="Genomic_DNA"/>
</dbReference>
<dbReference type="STRING" id="1548018.LS64_04740"/>
<evidence type="ECO:0000256" key="6">
    <source>
        <dbReference type="ARBA" id="ARBA00022962"/>
    </source>
</evidence>
<dbReference type="PANTHER" id="PTHR43418">
    <property type="entry name" value="MULTIFUNCTIONAL TRYPTOPHAN BIOSYNTHESIS PROTEIN-RELATED"/>
    <property type="match status" value="1"/>
</dbReference>
<feature type="active site" description="Nucleophile" evidence="8">
    <location>
        <position position="273"/>
    </location>
</feature>
<dbReference type="Gene3D" id="3.40.50.880">
    <property type="match status" value="1"/>
</dbReference>
<evidence type="ECO:0000256" key="4">
    <source>
        <dbReference type="ARBA" id="ARBA00022741"/>
    </source>
</evidence>
<evidence type="ECO:0000256" key="7">
    <source>
        <dbReference type="ARBA" id="ARBA00048816"/>
    </source>
</evidence>
<accession>A0A347VPG1</accession>
<evidence type="ECO:0000259" key="9">
    <source>
        <dbReference type="SMART" id="SM01097"/>
    </source>
</evidence>
<dbReference type="OrthoDB" id="9804328at2"/>
<dbReference type="Gene3D" id="3.50.30.20">
    <property type="entry name" value="Carbamoyl-phosphate synthase small subunit, N-terminal domain"/>
    <property type="match status" value="1"/>
</dbReference>
<dbReference type="NCBIfam" id="NF009475">
    <property type="entry name" value="PRK12838.1"/>
    <property type="match status" value="1"/>
</dbReference>
<feature type="binding site" evidence="8">
    <location>
        <position position="245"/>
    </location>
    <ligand>
        <name>L-glutamine</name>
        <dbReference type="ChEBI" id="CHEBI:58359"/>
    </ligand>
</feature>
<reference evidence="11 12" key="2">
    <citation type="journal article" date="2016" name="Infect. Immun.">
        <title>Helicobacter saguini, a Novel Helicobacter Isolated from Cotton-Top Tamarins with Ulcerative Colitis, Has Proinflammatory Properties and Induces Typhlocolitis and Dysplasia in Gnotobiotic IL-10-/- Mice.</title>
        <authorList>
            <person name="Shen Z."/>
            <person name="Mannion A."/>
            <person name="Whary M.T."/>
            <person name="Muthupalani S."/>
            <person name="Sheh A."/>
            <person name="Feng Y."/>
            <person name="Gong G."/>
            <person name="Vandamme P."/>
            <person name="Holcombe H.R."/>
            <person name="Paster B.J."/>
            <person name="Fox J.G."/>
        </authorList>
    </citation>
    <scope>NUCLEOTIDE SEQUENCE [LARGE SCALE GENOMIC DNA]</scope>
    <source>
        <strain evidence="11 12">MIT 97-6194</strain>
    </source>
</reference>
<dbReference type="GO" id="GO:0006526">
    <property type="term" value="P:L-arginine biosynthetic process"/>
    <property type="evidence" value="ECO:0007669"/>
    <property type="project" value="UniProtKB-UniRule"/>
</dbReference>
<dbReference type="UniPathway" id="UPA00068">
    <property type="reaction ID" value="UER00171"/>
</dbReference>
<evidence type="ECO:0000256" key="5">
    <source>
        <dbReference type="ARBA" id="ARBA00022840"/>
    </source>
</evidence>
<keyword evidence="8" id="KW-0665">Pyrimidine biosynthesis</keyword>
<dbReference type="Proteomes" id="UP000029714">
    <property type="component" value="Unassembled WGS sequence"/>
</dbReference>
<dbReference type="PROSITE" id="PS51273">
    <property type="entry name" value="GATASE_TYPE_1"/>
    <property type="match status" value="1"/>
</dbReference>
<dbReference type="UniPathway" id="UPA00070">
    <property type="reaction ID" value="UER00115"/>
</dbReference>
<keyword evidence="6 8" id="KW-0315">Glutamine amidotransferase</keyword>
<dbReference type="SUPFAM" id="SSF52317">
    <property type="entry name" value="Class I glutamine amidotransferase-like"/>
    <property type="match status" value="1"/>
</dbReference>
<proteinExistence type="inferred from homology"/>
<evidence type="ECO:0000256" key="8">
    <source>
        <dbReference type="HAMAP-Rule" id="MF_01209"/>
    </source>
</evidence>
<evidence type="ECO:0000256" key="3">
    <source>
        <dbReference type="ARBA" id="ARBA00022598"/>
    </source>
</evidence>
<evidence type="ECO:0000313" key="10">
    <source>
        <dbReference type="EMBL" id="MWV70579.1"/>
    </source>
</evidence>
<dbReference type="InterPro" id="IPR035686">
    <property type="entry name" value="CPSase_GATase1"/>
</dbReference>
<evidence type="ECO:0000313" key="12">
    <source>
        <dbReference type="Proteomes" id="UP000029714"/>
    </source>
</evidence>
<reference evidence="11 12" key="1">
    <citation type="journal article" date="2014" name="Genome Announc.">
        <title>Draft genome sequences of eight enterohepatic helicobacter species isolated from both laboratory and wild rodents.</title>
        <authorList>
            <person name="Sheh A."/>
            <person name="Shen Z."/>
            <person name="Fox J.G."/>
        </authorList>
    </citation>
    <scope>NUCLEOTIDE SEQUENCE [LARGE SCALE GENOMIC DNA]</scope>
    <source>
        <strain evidence="11 12">MIT 97-6194</strain>
    </source>
</reference>
<dbReference type="EMBL" id="JRMP02000005">
    <property type="protein sequence ID" value="TLD94768.1"/>
    <property type="molecule type" value="Genomic_DNA"/>
</dbReference>
<comment type="pathway">
    <text evidence="1 8">Amino-acid biosynthesis; L-arginine biosynthesis; carbamoyl phosphate from bicarbonate: step 1/1.</text>
</comment>
<dbReference type="PANTHER" id="PTHR43418:SF7">
    <property type="entry name" value="CARBAMOYL-PHOSPHATE SYNTHASE SMALL CHAIN"/>
    <property type="match status" value="1"/>
</dbReference>
<dbReference type="InterPro" id="IPR029062">
    <property type="entry name" value="Class_I_gatase-like"/>
</dbReference>
<dbReference type="CDD" id="cd01744">
    <property type="entry name" value="GATase1_CPSase"/>
    <property type="match status" value="1"/>
</dbReference>
<name>A0A347VPG1_9HELI</name>
<dbReference type="GO" id="GO:0004088">
    <property type="term" value="F:carbamoyl-phosphate synthase (glutamine-hydrolyzing) activity"/>
    <property type="evidence" value="ECO:0007669"/>
    <property type="project" value="UniProtKB-UniRule"/>
</dbReference>
<dbReference type="GO" id="GO:0006541">
    <property type="term" value="P:glutamine metabolic process"/>
    <property type="evidence" value="ECO:0007669"/>
    <property type="project" value="InterPro"/>
</dbReference>
<dbReference type="AlphaFoldDB" id="A0A347VPG1"/>
<dbReference type="GO" id="GO:0005524">
    <property type="term" value="F:ATP binding"/>
    <property type="evidence" value="ECO:0007669"/>
    <property type="project" value="UniProtKB-UniRule"/>
</dbReference>
<keyword evidence="8" id="KW-0055">Arginine biosynthesis</keyword>
<feature type="binding site" evidence="8">
    <location>
        <position position="318"/>
    </location>
    <ligand>
        <name>L-glutamine</name>
        <dbReference type="ChEBI" id="CHEBI:58359"/>
    </ligand>
</feature>
<reference evidence="11" key="3">
    <citation type="submission" date="2018-04" db="EMBL/GenBank/DDBJ databases">
        <authorList>
            <person name="Sheh A."/>
            <person name="Shen Z."/>
            <person name="Mannion A.J."/>
            <person name="Fox J.G."/>
        </authorList>
    </citation>
    <scope>NUCLEOTIDE SEQUENCE</scope>
    <source>
        <strain evidence="11">MIT 97-6194</strain>
    </source>
</reference>
<keyword evidence="4 8" id="KW-0547">Nucleotide-binding</keyword>
<dbReference type="InterPro" id="IPR036480">
    <property type="entry name" value="CarbP_synth_ssu_N_sf"/>
</dbReference>
<dbReference type="EC" id="6.3.5.5" evidence="8"/>
<dbReference type="GO" id="GO:0044205">
    <property type="term" value="P:'de novo' UMP biosynthetic process"/>
    <property type="evidence" value="ECO:0007669"/>
    <property type="project" value="UniProtKB-UniRule"/>
</dbReference>
<comment type="function">
    <text evidence="8">Small subunit of the glutamine-dependent carbamoyl phosphate synthetase (CPSase). CPSase catalyzes the formation of carbamoyl phosphate from the ammonia moiety of glutamine, carbonate, and phosphate donated by ATP, constituting the first step of 2 biosynthetic pathways, one leading to arginine and/or urea and the other to pyrimidine nucleotides. The small subunit (glutamine amidotransferase) binds and cleaves glutamine to supply the large subunit with the substrate ammonia.</text>
</comment>
<evidence type="ECO:0000313" key="13">
    <source>
        <dbReference type="Proteomes" id="UP000477070"/>
    </source>
</evidence>
<keyword evidence="3 8" id="KW-0436">Ligase</keyword>
<dbReference type="InterPro" id="IPR017926">
    <property type="entry name" value="GATASE"/>
</dbReference>